<dbReference type="PANTHER" id="PTHR44137:SF13">
    <property type="entry name" value="CHAPERONE DNAJ-DOMAIN SUPERFAMILY PROTEIN"/>
    <property type="match status" value="1"/>
</dbReference>
<keyword evidence="3" id="KW-1185">Reference proteome</keyword>
<evidence type="ECO:0000313" key="2">
    <source>
        <dbReference type="EMBL" id="MCL7038674.1"/>
    </source>
</evidence>
<dbReference type="PROSITE" id="PS50076">
    <property type="entry name" value="DNAJ_2"/>
    <property type="match status" value="1"/>
</dbReference>
<dbReference type="PRINTS" id="PR00625">
    <property type="entry name" value="JDOMAIN"/>
</dbReference>
<comment type="caution">
    <text evidence="2">The sequence shown here is derived from an EMBL/GenBank/DDBJ whole genome shotgun (WGS) entry which is preliminary data.</text>
</comment>
<gene>
    <name evidence="2" type="ORF">MKW94_030652</name>
</gene>
<dbReference type="InterPro" id="IPR036869">
    <property type="entry name" value="J_dom_sf"/>
</dbReference>
<evidence type="ECO:0000259" key="1">
    <source>
        <dbReference type="PROSITE" id="PS50076"/>
    </source>
</evidence>
<feature type="domain" description="J" evidence="1">
    <location>
        <begin position="52"/>
        <end position="116"/>
    </location>
</feature>
<dbReference type="SUPFAM" id="SSF46565">
    <property type="entry name" value="Chaperone J-domain"/>
    <property type="match status" value="1"/>
</dbReference>
<sequence>MGFVVTVTQEDELKSELVRRICSVLTSTVSPFRPTECIHHNNKQNIKPSFIDWYLLLGVEENAETDKIRKQYRKLALQLHPDKNQHPKAELAFKIVSEAYICLTDKAKRTAFDCQRRKNKCDECGRARRSRGRNLHKNLAKENTKSSREALKERVILENIVIENCLKAHKATSKLGEDYPVFDPANYMSQNYPHCRTQYSHRYSGDYLFPRKENVPMFSQTRGVKCESPVFNLFR</sequence>
<dbReference type="InterPro" id="IPR001623">
    <property type="entry name" value="DnaJ_domain"/>
</dbReference>
<dbReference type="AlphaFoldDB" id="A0AA41VB78"/>
<organism evidence="2 3">
    <name type="scientific">Papaver nudicaule</name>
    <name type="common">Iceland poppy</name>
    <dbReference type="NCBI Taxonomy" id="74823"/>
    <lineage>
        <taxon>Eukaryota</taxon>
        <taxon>Viridiplantae</taxon>
        <taxon>Streptophyta</taxon>
        <taxon>Embryophyta</taxon>
        <taxon>Tracheophyta</taxon>
        <taxon>Spermatophyta</taxon>
        <taxon>Magnoliopsida</taxon>
        <taxon>Ranunculales</taxon>
        <taxon>Papaveraceae</taxon>
        <taxon>Papaveroideae</taxon>
        <taxon>Papaver</taxon>
    </lineage>
</organism>
<dbReference type="SMART" id="SM00271">
    <property type="entry name" value="DnaJ"/>
    <property type="match status" value="1"/>
</dbReference>
<accession>A0AA41VB78</accession>
<dbReference type="PANTHER" id="PTHR44137">
    <property type="entry name" value="BNAC03G44070D PROTEIN"/>
    <property type="match status" value="1"/>
</dbReference>
<dbReference type="EMBL" id="JAJJMA010192959">
    <property type="protein sequence ID" value="MCL7038674.1"/>
    <property type="molecule type" value="Genomic_DNA"/>
</dbReference>
<evidence type="ECO:0000313" key="3">
    <source>
        <dbReference type="Proteomes" id="UP001177140"/>
    </source>
</evidence>
<dbReference type="Pfam" id="PF00226">
    <property type="entry name" value="DnaJ"/>
    <property type="match status" value="1"/>
</dbReference>
<proteinExistence type="predicted"/>
<name>A0AA41VB78_PAPNU</name>
<reference evidence="2" key="1">
    <citation type="submission" date="2022-03" db="EMBL/GenBank/DDBJ databases">
        <title>A functionally conserved STORR gene fusion in Papaver species that diverged 16.8 million years ago.</title>
        <authorList>
            <person name="Catania T."/>
        </authorList>
    </citation>
    <scope>NUCLEOTIDE SEQUENCE</scope>
    <source>
        <strain evidence="2">S-191538</strain>
    </source>
</reference>
<dbReference type="Gene3D" id="1.10.287.110">
    <property type="entry name" value="DnaJ domain"/>
    <property type="match status" value="1"/>
</dbReference>
<dbReference type="Proteomes" id="UP001177140">
    <property type="component" value="Unassembled WGS sequence"/>
</dbReference>
<protein>
    <recommendedName>
        <fullName evidence="1">J domain-containing protein</fullName>
    </recommendedName>
</protein>
<dbReference type="CDD" id="cd06257">
    <property type="entry name" value="DnaJ"/>
    <property type="match status" value="1"/>
</dbReference>